<evidence type="ECO:0000313" key="2">
    <source>
        <dbReference type="EMBL" id="BAU52433.1"/>
    </source>
</evidence>
<keyword evidence="3" id="KW-1185">Reference proteome</keyword>
<dbReference type="NCBIfam" id="TIGR02293">
    <property type="entry name" value="TAS_TIGR02293"/>
    <property type="match status" value="1"/>
</dbReference>
<evidence type="ECO:0000259" key="1">
    <source>
        <dbReference type="Pfam" id="PF09722"/>
    </source>
</evidence>
<dbReference type="Proteomes" id="UP000218263">
    <property type="component" value="Chromosome"/>
</dbReference>
<dbReference type="Pfam" id="PF09722">
    <property type="entry name" value="Xre_MbcA_ParS_C"/>
    <property type="match status" value="1"/>
</dbReference>
<name>A0A125T253_9SPHI</name>
<accession>A0A125T253</accession>
<dbReference type="KEGG" id="mgot:MgSA37_00594"/>
<reference evidence="2 3" key="1">
    <citation type="submission" date="2015-12" db="EMBL/GenBank/DDBJ databases">
        <title>Genome sequence of Mucilaginibacter gotjawali.</title>
        <authorList>
            <person name="Lee J.S."/>
            <person name="Lee K.C."/>
            <person name="Kim K.K."/>
            <person name="Lee B.W."/>
        </authorList>
    </citation>
    <scope>NUCLEOTIDE SEQUENCE [LARGE SCALE GENOMIC DNA]</scope>
    <source>
        <strain evidence="2 3">SA3-7</strain>
    </source>
</reference>
<protein>
    <recommendedName>
        <fullName evidence="1">Antitoxin Xre/MbcA/ParS-like toxin-binding domain-containing protein</fullName>
    </recommendedName>
</protein>
<dbReference type="InterPro" id="IPR011979">
    <property type="entry name" value="Antitox_Xre"/>
</dbReference>
<dbReference type="GO" id="GO:0003677">
    <property type="term" value="F:DNA binding"/>
    <property type="evidence" value="ECO:0007669"/>
    <property type="project" value="InterPro"/>
</dbReference>
<dbReference type="RefSeq" id="WP_157750397.1">
    <property type="nucleotide sequence ID" value="NZ_AP017313.1"/>
</dbReference>
<sequence length="161" mass="18787">MEKPKPFDLKELGNTGDESCKAWWYFIPGEHSEAKAGCTERMDVISCLRQGFPFETVNFVLENTCVSRKDLSNILHISTRQLNRYHNEDRLSAEQSNFLYELSRLYVRGEDVFGDRHTFENWLQRPQMALGMEVPLQLLDTSEGFRMVSDLLSQIEYGFYS</sequence>
<dbReference type="OrthoDB" id="5770459at2"/>
<gene>
    <name evidence="2" type="ORF">MgSA37_00594</name>
</gene>
<feature type="domain" description="Antitoxin Xre/MbcA/ParS-like toxin-binding" evidence="1">
    <location>
        <begin position="109"/>
        <end position="158"/>
    </location>
</feature>
<proteinExistence type="predicted"/>
<evidence type="ECO:0000313" key="3">
    <source>
        <dbReference type="Proteomes" id="UP000218263"/>
    </source>
</evidence>
<dbReference type="EMBL" id="AP017313">
    <property type="protein sequence ID" value="BAU52433.1"/>
    <property type="molecule type" value="Genomic_DNA"/>
</dbReference>
<dbReference type="InterPro" id="IPR024467">
    <property type="entry name" value="Xre/MbcA/ParS-like_toxin-bd"/>
</dbReference>
<dbReference type="AlphaFoldDB" id="A0A125T253"/>
<organism evidence="2 3">
    <name type="scientific">Mucilaginibacter gotjawali</name>
    <dbReference type="NCBI Taxonomy" id="1550579"/>
    <lineage>
        <taxon>Bacteria</taxon>
        <taxon>Pseudomonadati</taxon>
        <taxon>Bacteroidota</taxon>
        <taxon>Sphingobacteriia</taxon>
        <taxon>Sphingobacteriales</taxon>
        <taxon>Sphingobacteriaceae</taxon>
        <taxon>Mucilaginibacter</taxon>
    </lineage>
</organism>